<dbReference type="InterPro" id="IPR011009">
    <property type="entry name" value="Kinase-like_dom_sf"/>
</dbReference>
<evidence type="ECO:0000256" key="14">
    <source>
        <dbReference type="RuleBase" id="RU000304"/>
    </source>
</evidence>
<dbReference type="Gene3D" id="3.30.200.20">
    <property type="entry name" value="Phosphorylase Kinase, domain 1"/>
    <property type="match status" value="2"/>
</dbReference>
<evidence type="ECO:0000313" key="18">
    <source>
        <dbReference type="EMBL" id="EAX89116.1"/>
    </source>
</evidence>
<dbReference type="InterPro" id="IPR008271">
    <property type="entry name" value="Ser/Thr_kinase_AS"/>
</dbReference>
<dbReference type="PROSITE" id="PS51285">
    <property type="entry name" value="AGC_KINASE_CTER"/>
    <property type="match status" value="1"/>
</dbReference>
<keyword evidence="6" id="KW-0597">Phosphoprotein</keyword>
<dbReference type="FunCoup" id="A2G154">
    <property type="interactions" value="346"/>
</dbReference>
<dbReference type="PANTHER" id="PTHR22988">
    <property type="entry name" value="MYOTONIC DYSTROPHY S/T KINASE-RELATED"/>
    <property type="match status" value="1"/>
</dbReference>
<dbReference type="SMART" id="SM00133">
    <property type="entry name" value="S_TK_X"/>
    <property type="match status" value="1"/>
</dbReference>
<evidence type="ECO:0000256" key="6">
    <source>
        <dbReference type="ARBA" id="ARBA00022553"/>
    </source>
</evidence>
<reference evidence="18" key="2">
    <citation type="journal article" date="2007" name="Science">
        <title>Draft genome sequence of the sexually transmitted pathogen Trichomonas vaginalis.</title>
        <authorList>
            <person name="Carlton J.M."/>
            <person name="Hirt R.P."/>
            <person name="Silva J.C."/>
            <person name="Delcher A.L."/>
            <person name="Schatz M."/>
            <person name="Zhao Q."/>
            <person name="Wortman J.R."/>
            <person name="Bidwell S.L."/>
            <person name="Alsmark U.C.M."/>
            <person name="Besteiro S."/>
            <person name="Sicheritz-Ponten T."/>
            <person name="Noel C.J."/>
            <person name="Dacks J.B."/>
            <person name="Foster P.G."/>
            <person name="Simillion C."/>
            <person name="Van de Peer Y."/>
            <person name="Miranda-Saavedra D."/>
            <person name="Barton G.J."/>
            <person name="Westrop G.D."/>
            <person name="Mueller S."/>
            <person name="Dessi D."/>
            <person name="Fiori P.L."/>
            <person name="Ren Q."/>
            <person name="Paulsen I."/>
            <person name="Zhang H."/>
            <person name="Bastida-Corcuera F.D."/>
            <person name="Simoes-Barbosa A."/>
            <person name="Brown M.T."/>
            <person name="Hayes R.D."/>
            <person name="Mukherjee M."/>
            <person name="Okumura C.Y."/>
            <person name="Schneider R."/>
            <person name="Smith A.J."/>
            <person name="Vanacova S."/>
            <person name="Villalvazo M."/>
            <person name="Haas B.J."/>
            <person name="Pertea M."/>
            <person name="Feldblyum T.V."/>
            <person name="Utterback T.R."/>
            <person name="Shu C.L."/>
            <person name="Osoegawa K."/>
            <person name="de Jong P.J."/>
            <person name="Hrdy I."/>
            <person name="Horvathova L."/>
            <person name="Zubacova Z."/>
            <person name="Dolezal P."/>
            <person name="Malik S.B."/>
            <person name="Logsdon J.M. Jr."/>
            <person name="Henze K."/>
            <person name="Gupta A."/>
            <person name="Wang C.C."/>
            <person name="Dunne R.L."/>
            <person name="Upcroft J.A."/>
            <person name="Upcroft P."/>
            <person name="White O."/>
            <person name="Salzberg S.L."/>
            <person name="Tang P."/>
            <person name="Chiu C.-H."/>
            <person name="Lee Y.-S."/>
            <person name="Embley T.M."/>
            <person name="Coombs G.H."/>
            <person name="Mottram J.C."/>
            <person name="Tachezy J."/>
            <person name="Fraser-Liggett C.M."/>
            <person name="Johnson P.J."/>
        </authorList>
    </citation>
    <scope>NUCLEOTIDE SEQUENCE [LARGE SCALE GENOMIC DNA]</scope>
    <source>
        <strain evidence="18">G3</strain>
    </source>
</reference>
<evidence type="ECO:0000256" key="8">
    <source>
        <dbReference type="ARBA" id="ARBA00022741"/>
    </source>
</evidence>
<comment type="subcellular location">
    <subcellularLocation>
        <location evidence="1">Cytoplasm</location>
    </subcellularLocation>
</comment>
<dbReference type="OMA" id="KMENWQQ"/>
<organism evidence="18 19">
    <name type="scientific">Trichomonas vaginalis (strain ATCC PRA-98 / G3)</name>
    <dbReference type="NCBI Taxonomy" id="412133"/>
    <lineage>
        <taxon>Eukaryota</taxon>
        <taxon>Metamonada</taxon>
        <taxon>Parabasalia</taxon>
        <taxon>Trichomonadida</taxon>
        <taxon>Trichomonadidae</taxon>
        <taxon>Trichomonas</taxon>
    </lineage>
</organism>
<dbReference type="FunFam" id="1.10.510.10:FF:000086">
    <property type="entry name" value="Non-specific serine/threonine protein kinase"/>
    <property type="match status" value="1"/>
</dbReference>
<feature type="binding site" evidence="13">
    <location>
        <position position="140"/>
    </location>
    <ligand>
        <name>ATP</name>
        <dbReference type="ChEBI" id="CHEBI:30616"/>
    </ligand>
</feature>
<dbReference type="InterPro" id="IPR000961">
    <property type="entry name" value="AGC-kinase_C"/>
</dbReference>
<comment type="similarity">
    <text evidence="2">Belongs to the protein kinase superfamily. AGC Ser/Thr protein kinase family.</text>
</comment>
<dbReference type="InterPro" id="IPR050839">
    <property type="entry name" value="Rho-assoc_Ser/Thr_Kinase"/>
</dbReference>
<dbReference type="AlphaFoldDB" id="A2G154"/>
<keyword evidence="8 13" id="KW-0547">Nucleotide-binding</keyword>
<dbReference type="PROSITE" id="PS50011">
    <property type="entry name" value="PROTEIN_KINASE_DOM"/>
    <property type="match status" value="1"/>
</dbReference>
<dbReference type="InParanoid" id="A2G154"/>
<evidence type="ECO:0000256" key="11">
    <source>
        <dbReference type="ARBA" id="ARBA00047899"/>
    </source>
</evidence>
<feature type="domain" description="Protein kinase" evidence="16">
    <location>
        <begin position="111"/>
        <end position="407"/>
    </location>
</feature>
<accession>A2G154</accession>
<evidence type="ECO:0000256" key="1">
    <source>
        <dbReference type="ARBA" id="ARBA00004496"/>
    </source>
</evidence>
<evidence type="ECO:0000259" key="16">
    <source>
        <dbReference type="PROSITE" id="PS50011"/>
    </source>
</evidence>
<evidence type="ECO:0000256" key="13">
    <source>
        <dbReference type="PROSITE-ProRule" id="PRU10141"/>
    </source>
</evidence>
<dbReference type="EC" id="2.7.11.1" evidence="3"/>
<evidence type="ECO:0000256" key="4">
    <source>
        <dbReference type="ARBA" id="ARBA00022490"/>
    </source>
</evidence>
<comment type="catalytic activity">
    <reaction evidence="12">
        <text>L-seryl-[protein] + ATP = O-phospho-L-seryl-[protein] + ADP + H(+)</text>
        <dbReference type="Rhea" id="RHEA:17989"/>
        <dbReference type="Rhea" id="RHEA-COMP:9863"/>
        <dbReference type="Rhea" id="RHEA-COMP:11604"/>
        <dbReference type="ChEBI" id="CHEBI:15378"/>
        <dbReference type="ChEBI" id="CHEBI:29999"/>
        <dbReference type="ChEBI" id="CHEBI:30616"/>
        <dbReference type="ChEBI" id="CHEBI:83421"/>
        <dbReference type="ChEBI" id="CHEBI:456216"/>
        <dbReference type="EC" id="2.7.11.1"/>
    </reaction>
</comment>
<dbReference type="InterPro" id="IPR017441">
    <property type="entry name" value="Protein_kinase_ATP_BS"/>
</dbReference>
<dbReference type="VEuPathDB" id="TrichDB:TVAGG3_0423550"/>
<keyword evidence="7" id="KW-0808">Transferase</keyword>
<dbReference type="Proteomes" id="UP000001542">
    <property type="component" value="Unassembled WGS sequence"/>
</dbReference>
<evidence type="ECO:0000313" key="19">
    <source>
        <dbReference type="Proteomes" id="UP000001542"/>
    </source>
</evidence>
<keyword evidence="9 18" id="KW-0418">Kinase</keyword>
<dbReference type="PROSITE" id="PS00107">
    <property type="entry name" value="PROTEIN_KINASE_ATP"/>
    <property type="match status" value="1"/>
</dbReference>
<keyword evidence="19" id="KW-1185">Reference proteome</keyword>
<dbReference type="VEuPathDB" id="TrichDB:TVAG_009500"/>
<evidence type="ECO:0000256" key="15">
    <source>
        <dbReference type="SAM" id="MobiDB-lite"/>
    </source>
</evidence>
<evidence type="ECO:0000256" key="12">
    <source>
        <dbReference type="ARBA" id="ARBA00048679"/>
    </source>
</evidence>
<dbReference type="SUPFAM" id="SSF56112">
    <property type="entry name" value="Protein kinase-like (PK-like)"/>
    <property type="match status" value="1"/>
</dbReference>
<evidence type="ECO:0000256" key="7">
    <source>
        <dbReference type="ARBA" id="ARBA00022679"/>
    </source>
</evidence>
<feature type="domain" description="AGC-kinase C-terminal" evidence="17">
    <location>
        <begin position="408"/>
        <end position="479"/>
    </location>
</feature>
<dbReference type="InterPro" id="IPR000719">
    <property type="entry name" value="Prot_kinase_dom"/>
</dbReference>
<dbReference type="STRING" id="5722.A2G154"/>
<comment type="catalytic activity">
    <reaction evidence="11">
        <text>L-threonyl-[protein] + ATP = O-phospho-L-threonyl-[protein] + ADP + H(+)</text>
        <dbReference type="Rhea" id="RHEA:46608"/>
        <dbReference type="Rhea" id="RHEA-COMP:11060"/>
        <dbReference type="Rhea" id="RHEA-COMP:11605"/>
        <dbReference type="ChEBI" id="CHEBI:15378"/>
        <dbReference type="ChEBI" id="CHEBI:30013"/>
        <dbReference type="ChEBI" id="CHEBI:30616"/>
        <dbReference type="ChEBI" id="CHEBI:61977"/>
        <dbReference type="ChEBI" id="CHEBI:456216"/>
        <dbReference type="EC" id="2.7.11.1"/>
    </reaction>
</comment>
<dbReference type="eggNOG" id="KOG0605">
    <property type="taxonomic scope" value="Eukaryota"/>
</dbReference>
<keyword evidence="10 13" id="KW-0067">ATP-binding</keyword>
<dbReference type="FunFam" id="1.10.510.10:FF:000057">
    <property type="entry name" value="Non-specific serine/threonine protein kinase"/>
    <property type="match status" value="1"/>
</dbReference>
<dbReference type="GO" id="GO:0035556">
    <property type="term" value="P:intracellular signal transduction"/>
    <property type="evidence" value="ECO:0000318"/>
    <property type="project" value="GO_Central"/>
</dbReference>
<sequence>METNVDNLNEFDHVSGENGLTMTFPQPVTLEKKTKRDSSSLPSQITQAKANMAKYCLEKQFKDFFTNDKQMRQKNVRNRSMSIPKLNDVHIPDEEVPVKRLNRRTLKVEQFEKLKIIGRGSFGEVWLVRDKEDQHIYAMKVLKKKELVEKNQILNTIVEKDFMVQNDNPWAVQLYYAFQDSRCLYFVMEFLPGGDLMTLLINRNILTETETRFLIAETILAVNCVHKQGFIHRDIKPDNLLLTKNGHVRLTDFGLSTKMDRYSDPIVQLIDEITDAFNESGNSSTPQSVINRLYYQKMHSSERHAQVCSAVGTTDYIAPEVLLKQPYGPSVDYWSIGAIMFEMIYGYAPFSSQTQRTTATKIIHFKETLEFPSKPPVSTEAISLMRGLLTDADHRLNFEEIKSHPFFSSVDWDNLFNSVSPCIPTLESDLDTSHFDVFEPLPEEEARPKSPHDKEVEDLANIAFMGFSYNKKASSLLQFCPITSNESRY</sequence>
<evidence type="ECO:0000256" key="2">
    <source>
        <dbReference type="ARBA" id="ARBA00009903"/>
    </source>
</evidence>
<dbReference type="SMR" id="A2G154"/>
<dbReference type="GO" id="GO:0004674">
    <property type="term" value="F:protein serine/threonine kinase activity"/>
    <property type="evidence" value="ECO:0000318"/>
    <property type="project" value="GO_Central"/>
</dbReference>
<dbReference type="GO" id="GO:0005737">
    <property type="term" value="C:cytoplasm"/>
    <property type="evidence" value="ECO:0007669"/>
    <property type="project" value="UniProtKB-SubCell"/>
</dbReference>
<evidence type="ECO:0000256" key="10">
    <source>
        <dbReference type="ARBA" id="ARBA00022840"/>
    </source>
</evidence>
<name>A2G154_TRIV3</name>
<dbReference type="EMBL" id="DS114233">
    <property type="protein sequence ID" value="EAX89116.1"/>
    <property type="molecule type" value="Genomic_DNA"/>
</dbReference>
<dbReference type="SMART" id="SM00220">
    <property type="entry name" value="S_TKc"/>
    <property type="match status" value="1"/>
</dbReference>
<reference evidence="18" key="1">
    <citation type="submission" date="2006-10" db="EMBL/GenBank/DDBJ databases">
        <authorList>
            <person name="Amadeo P."/>
            <person name="Zhao Q."/>
            <person name="Wortman J."/>
            <person name="Fraser-Liggett C."/>
            <person name="Carlton J."/>
        </authorList>
    </citation>
    <scope>NUCLEOTIDE SEQUENCE</scope>
    <source>
        <strain evidence="18">G3</strain>
    </source>
</reference>
<proteinExistence type="inferred from homology"/>
<keyword evidence="4" id="KW-0963">Cytoplasm</keyword>
<dbReference type="Pfam" id="PF00069">
    <property type="entry name" value="Pkinase"/>
    <property type="match status" value="2"/>
</dbReference>
<dbReference type="RefSeq" id="XP_001302046.1">
    <property type="nucleotide sequence ID" value="XM_001302045.1"/>
</dbReference>
<dbReference type="Gene3D" id="1.10.510.10">
    <property type="entry name" value="Transferase(Phosphotransferase) domain 1"/>
    <property type="match status" value="2"/>
</dbReference>
<dbReference type="KEGG" id="tva:4746784"/>
<dbReference type="CDD" id="cd05573">
    <property type="entry name" value="STKc_ROCK_NDR_like"/>
    <property type="match status" value="1"/>
</dbReference>
<dbReference type="GO" id="GO:0005524">
    <property type="term" value="F:ATP binding"/>
    <property type="evidence" value="ECO:0007669"/>
    <property type="project" value="UniProtKB-UniRule"/>
</dbReference>
<dbReference type="PROSITE" id="PS00108">
    <property type="entry name" value="PROTEIN_KINASE_ST"/>
    <property type="match status" value="1"/>
</dbReference>
<dbReference type="PANTHER" id="PTHR22988:SF76">
    <property type="entry name" value="CHROMOSOME UNDETERMINED SCAFFOLD_135, WHOLE GENOME SHOTGUN SEQUENCE"/>
    <property type="match status" value="1"/>
</dbReference>
<evidence type="ECO:0000256" key="3">
    <source>
        <dbReference type="ARBA" id="ARBA00012513"/>
    </source>
</evidence>
<gene>
    <name evidence="18" type="ORF">TVAG_009500</name>
</gene>
<evidence type="ECO:0000259" key="17">
    <source>
        <dbReference type="PROSITE" id="PS51285"/>
    </source>
</evidence>
<dbReference type="OrthoDB" id="3638488at2759"/>
<protein>
    <recommendedName>
        <fullName evidence="3">non-specific serine/threonine protein kinase</fullName>
        <ecNumber evidence="3">2.7.11.1</ecNumber>
    </recommendedName>
</protein>
<dbReference type="FunFam" id="3.30.200.20:FF:001353">
    <property type="entry name" value="AGC family protein kinase"/>
    <property type="match status" value="1"/>
</dbReference>
<feature type="region of interest" description="Disordered" evidence="15">
    <location>
        <begin position="1"/>
        <end position="26"/>
    </location>
</feature>
<keyword evidence="5 14" id="KW-0723">Serine/threonine-protein kinase</keyword>
<evidence type="ECO:0000256" key="9">
    <source>
        <dbReference type="ARBA" id="ARBA00022777"/>
    </source>
</evidence>
<evidence type="ECO:0000256" key="5">
    <source>
        <dbReference type="ARBA" id="ARBA00022527"/>
    </source>
</evidence>